<keyword evidence="5 7" id="KW-1133">Transmembrane helix</keyword>
<dbReference type="Gene3D" id="1.20.1510.10">
    <property type="entry name" value="Cation efflux protein transmembrane domain"/>
    <property type="match status" value="1"/>
</dbReference>
<sequence length="289" mass="32357">MTSSKTALLSVLSNTFIVISKLFVGVITGSVAVLSEAIHSSLDLVASLIAFFSVRMSGRSADENHPYGHGKIENISGTIETLLIFVAGIWIIYECVQKIINPTPINFPYLGILVMFVGAIINYLVSRKVGKAAEENHSVAMKSNALHLLTDVYTSLGVGFSLLLVSITGWELLDPIIGIMLAMYIMREAHKLMRESFPPLLDASLTDEEMDQILNVIHQYREQFIEIHDFRTRRSGPQEYVDFHMVVPSSMNIEKAHRLCDDIEHSITALFKRAQVLIHVEPEQERTTK</sequence>
<reference evidence="10 11" key="1">
    <citation type="submission" date="2021-11" db="EMBL/GenBank/DDBJ databases">
        <title>Draft genome sequence of Paenibacillus profundus YoMME, a new Gram-positive bacteria with exoelectrogenic properties.</title>
        <authorList>
            <person name="Hubenova Y."/>
            <person name="Hubenova E."/>
            <person name="Manasiev Y."/>
            <person name="Peykov S."/>
            <person name="Mitov M."/>
        </authorList>
    </citation>
    <scope>NUCLEOTIDE SEQUENCE [LARGE SCALE GENOMIC DNA]</scope>
    <source>
        <strain evidence="10 11">YoMME</strain>
    </source>
</reference>
<dbReference type="InterPro" id="IPR027469">
    <property type="entry name" value="Cation_efflux_TMD_sf"/>
</dbReference>
<evidence type="ECO:0000313" key="10">
    <source>
        <dbReference type="EMBL" id="MCE5173701.1"/>
    </source>
</evidence>
<dbReference type="Pfam" id="PF01545">
    <property type="entry name" value="Cation_efflux"/>
    <property type="match status" value="1"/>
</dbReference>
<dbReference type="RefSeq" id="WP_233699597.1">
    <property type="nucleotide sequence ID" value="NZ_JAJNBZ010000071.1"/>
</dbReference>
<feature type="transmembrane region" description="Helical" evidence="7">
    <location>
        <begin position="170"/>
        <end position="186"/>
    </location>
</feature>
<evidence type="ECO:0000313" key="11">
    <source>
        <dbReference type="Proteomes" id="UP001199916"/>
    </source>
</evidence>
<gene>
    <name evidence="10" type="ORF">LQV63_31235</name>
</gene>
<evidence type="ECO:0000256" key="1">
    <source>
        <dbReference type="ARBA" id="ARBA00004141"/>
    </source>
</evidence>
<feature type="domain" description="Cation efflux protein transmembrane" evidence="8">
    <location>
        <begin position="8"/>
        <end position="201"/>
    </location>
</feature>
<proteinExistence type="inferred from homology"/>
<name>A0ABS8YPG2_9BACL</name>
<dbReference type="PANTHER" id="PTHR43840">
    <property type="entry name" value="MITOCHONDRIAL METAL TRANSPORTER 1-RELATED"/>
    <property type="match status" value="1"/>
</dbReference>
<dbReference type="InterPro" id="IPR058533">
    <property type="entry name" value="Cation_efflux_TM"/>
</dbReference>
<evidence type="ECO:0000256" key="6">
    <source>
        <dbReference type="ARBA" id="ARBA00023136"/>
    </source>
</evidence>
<comment type="caution">
    <text evidence="10">The sequence shown here is derived from an EMBL/GenBank/DDBJ whole genome shotgun (WGS) entry which is preliminary data.</text>
</comment>
<dbReference type="InterPro" id="IPR036837">
    <property type="entry name" value="Cation_efflux_CTD_sf"/>
</dbReference>
<dbReference type="InterPro" id="IPR002524">
    <property type="entry name" value="Cation_efflux"/>
</dbReference>
<accession>A0ABS8YPG2</accession>
<keyword evidence="11" id="KW-1185">Reference proteome</keyword>
<dbReference type="InterPro" id="IPR050291">
    <property type="entry name" value="CDF_Transporter"/>
</dbReference>
<evidence type="ECO:0000256" key="5">
    <source>
        <dbReference type="ARBA" id="ARBA00022989"/>
    </source>
</evidence>
<protein>
    <submittedName>
        <fullName evidence="10">Cation diffusion facilitator family transporter</fullName>
    </submittedName>
</protein>
<keyword evidence="6 7" id="KW-0472">Membrane</keyword>
<dbReference type="Gene3D" id="3.30.70.1350">
    <property type="entry name" value="Cation efflux protein, cytoplasmic domain"/>
    <property type="match status" value="1"/>
</dbReference>
<feature type="domain" description="Cation efflux protein cytoplasmic" evidence="9">
    <location>
        <begin position="206"/>
        <end position="283"/>
    </location>
</feature>
<organism evidence="10 11">
    <name type="scientific">Paenibacillus profundus</name>
    <dbReference type="NCBI Taxonomy" id="1173085"/>
    <lineage>
        <taxon>Bacteria</taxon>
        <taxon>Bacillati</taxon>
        <taxon>Bacillota</taxon>
        <taxon>Bacilli</taxon>
        <taxon>Bacillales</taxon>
        <taxon>Paenibacillaceae</taxon>
        <taxon>Paenibacillus</taxon>
    </lineage>
</organism>
<dbReference type="PANTHER" id="PTHR43840:SF15">
    <property type="entry name" value="MITOCHONDRIAL METAL TRANSPORTER 1-RELATED"/>
    <property type="match status" value="1"/>
</dbReference>
<dbReference type="EMBL" id="JAJNBZ010000071">
    <property type="protein sequence ID" value="MCE5173701.1"/>
    <property type="molecule type" value="Genomic_DNA"/>
</dbReference>
<feature type="transmembrane region" description="Helical" evidence="7">
    <location>
        <begin position="75"/>
        <end position="93"/>
    </location>
</feature>
<evidence type="ECO:0000256" key="2">
    <source>
        <dbReference type="ARBA" id="ARBA00008114"/>
    </source>
</evidence>
<keyword evidence="3" id="KW-0813">Transport</keyword>
<feature type="transmembrane region" description="Helical" evidence="7">
    <location>
        <begin position="7"/>
        <end position="31"/>
    </location>
</feature>
<keyword evidence="4 7" id="KW-0812">Transmembrane</keyword>
<dbReference type="SUPFAM" id="SSF160240">
    <property type="entry name" value="Cation efflux protein cytoplasmic domain-like"/>
    <property type="match status" value="1"/>
</dbReference>
<dbReference type="SUPFAM" id="SSF161111">
    <property type="entry name" value="Cation efflux protein transmembrane domain-like"/>
    <property type="match status" value="1"/>
</dbReference>
<evidence type="ECO:0000256" key="7">
    <source>
        <dbReference type="SAM" id="Phobius"/>
    </source>
</evidence>
<comment type="subcellular location">
    <subcellularLocation>
        <location evidence="1">Membrane</location>
        <topology evidence="1">Multi-pass membrane protein</topology>
    </subcellularLocation>
</comment>
<dbReference type="Pfam" id="PF16916">
    <property type="entry name" value="ZT_dimer"/>
    <property type="match status" value="1"/>
</dbReference>
<evidence type="ECO:0000259" key="9">
    <source>
        <dbReference type="Pfam" id="PF16916"/>
    </source>
</evidence>
<evidence type="ECO:0000256" key="3">
    <source>
        <dbReference type="ARBA" id="ARBA00022448"/>
    </source>
</evidence>
<evidence type="ECO:0000256" key="4">
    <source>
        <dbReference type="ARBA" id="ARBA00022692"/>
    </source>
</evidence>
<evidence type="ECO:0000259" key="8">
    <source>
        <dbReference type="Pfam" id="PF01545"/>
    </source>
</evidence>
<dbReference type="InterPro" id="IPR027470">
    <property type="entry name" value="Cation_efflux_CTD"/>
</dbReference>
<dbReference type="Proteomes" id="UP001199916">
    <property type="component" value="Unassembled WGS sequence"/>
</dbReference>
<dbReference type="NCBIfam" id="TIGR01297">
    <property type="entry name" value="CDF"/>
    <property type="match status" value="1"/>
</dbReference>
<feature type="transmembrane region" description="Helical" evidence="7">
    <location>
        <begin position="105"/>
        <end position="125"/>
    </location>
</feature>
<comment type="similarity">
    <text evidence="2">Belongs to the cation diffusion facilitator (CDF) transporter (TC 2.A.4) family.</text>
</comment>